<protein>
    <recommendedName>
        <fullName evidence="9">Heme-copper oxidase subunit III family profile domain-containing protein</fullName>
    </recommendedName>
</protein>
<dbReference type="InterPro" id="IPR035973">
    <property type="entry name" value="Cyt_c_oxidase_su3-like_sf"/>
</dbReference>
<feature type="transmembrane region" description="Helical" evidence="8">
    <location>
        <begin position="35"/>
        <end position="58"/>
    </location>
</feature>
<dbReference type="PROSITE" id="PS50253">
    <property type="entry name" value="COX3"/>
    <property type="match status" value="1"/>
</dbReference>
<comment type="caution">
    <text evidence="10">The sequence shown here is derived from an EMBL/GenBank/DDBJ whole genome shotgun (WGS) entry which is preliminary data.</text>
</comment>
<keyword evidence="4 8" id="KW-1133">Transmembrane helix</keyword>
<evidence type="ECO:0000256" key="6">
    <source>
        <dbReference type="RuleBase" id="RU003376"/>
    </source>
</evidence>
<dbReference type="CDD" id="cd02862">
    <property type="entry name" value="NorE_like"/>
    <property type="match status" value="1"/>
</dbReference>
<feature type="transmembrane region" description="Helical" evidence="8">
    <location>
        <begin position="206"/>
        <end position="230"/>
    </location>
</feature>
<evidence type="ECO:0000256" key="7">
    <source>
        <dbReference type="SAM" id="MobiDB-lite"/>
    </source>
</evidence>
<dbReference type="EMBL" id="JMFG01000016">
    <property type="protein sequence ID" value="KDA53837.1"/>
    <property type="molecule type" value="Genomic_DNA"/>
</dbReference>
<dbReference type="InterPro" id="IPR024791">
    <property type="entry name" value="Cyt_c/ubiquinol_Oxase_su3"/>
</dbReference>
<evidence type="ECO:0000256" key="2">
    <source>
        <dbReference type="ARBA" id="ARBA00010581"/>
    </source>
</evidence>
<evidence type="ECO:0000256" key="3">
    <source>
        <dbReference type="ARBA" id="ARBA00022692"/>
    </source>
</evidence>
<dbReference type="PANTHER" id="PTHR11403">
    <property type="entry name" value="CYTOCHROME C OXIDASE SUBUNIT III"/>
    <property type="match status" value="1"/>
</dbReference>
<evidence type="ECO:0000313" key="11">
    <source>
        <dbReference type="Proteomes" id="UP000027284"/>
    </source>
</evidence>
<evidence type="ECO:0000259" key="9">
    <source>
        <dbReference type="PROSITE" id="PS50253"/>
    </source>
</evidence>
<gene>
    <name evidence="10" type="ORF">EG19_02370</name>
</gene>
<proteinExistence type="inferred from homology"/>
<evidence type="ECO:0000256" key="8">
    <source>
        <dbReference type="SAM" id="Phobius"/>
    </source>
</evidence>
<reference evidence="10 11" key="1">
    <citation type="submission" date="2014-04" db="EMBL/GenBank/DDBJ databases">
        <title>The Genome Sequence of Thermoanaerobaculum aquaticum MP-01, The First Cultivated Group 23 Acidobacterium.</title>
        <authorList>
            <person name="Stamps B.W."/>
            <person name="Losey N.A."/>
            <person name="Lawson P.A."/>
            <person name="Stevenson B.S."/>
        </authorList>
    </citation>
    <scope>NUCLEOTIDE SEQUENCE [LARGE SCALE GENOMIC DNA]</scope>
    <source>
        <strain evidence="10 11">MP-01</strain>
    </source>
</reference>
<evidence type="ECO:0000256" key="4">
    <source>
        <dbReference type="ARBA" id="ARBA00022989"/>
    </source>
</evidence>
<dbReference type="InterPro" id="IPR000298">
    <property type="entry name" value="Cyt_c_oxidase-like_su3"/>
</dbReference>
<feature type="transmembrane region" description="Helical" evidence="8">
    <location>
        <begin position="108"/>
        <end position="127"/>
    </location>
</feature>
<dbReference type="InterPro" id="IPR013833">
    <property type="entry name" value="Cyt_c_oxidase_su3_a-hlx"/>
</dbReference>
<dbReference type="STRING" id="1312852.EG19_02370"/>
<organism evidence="10 11">
    <name type="scientific">Thermoanaerobaculum aquaticum</name>
    <dbReference type="NCBI Taxonomy" id="1312852"/>
    <lineage>
        <taxon>Bacteria</taxon>
        <taxon>Pseudomonadati</taxon>
        <taxon>Acidobacteriota</taxon>
        <taxon>Thermoanaerobaculia</taxon>
        <taxon>Thermoanaerobaculales</taxon>
        <taxon>Thermoanaerobaculaceae</taxon>
        <taxon>Thermoanaerobaculum</taxon>
    </lineage>
</organism>
<dbReference type="GO" id="GO:0019646">
    <property type="term" value="P:aerobic electron transport chain"/>
    <property type="evidence" value="ECO:0007669"/>
    <property type="project" value="InterPro"/>
</dbReference>
<dbReference type="Gene3D" id="1.20.120.80">
    <property type="entry name" value="Cytochrome c oxidase, subunit III, four-helix bundle"/>
    <property type="match status" value="1"/>
</dbReference>
<keyword evidence="11" id="KW-1185">Reference proteome</keyword>
<evidence type="ECO:0000256" key="5">
    <source>
        <dbReference type="ARBA" id="ARBA00023136"/>
    </source>
</evidence>
<sequence>MQPVAEFEEVKVHGAESHVAHHFPDAKAQVEAGKLGMWIFLATEILLFGGLFCAYAVYRANHPEIFVYAHHFLNKILGGINTVVLIFSSFTMAWAVRAAQLSQQKKLVRLLAATIFCGFVFLGIKYVEYEHKWKEGLLWGKRYKPAHAEVSKPKDVPPPKPLISVNPEERSTLPPPAVPPQGLSWEVRAASQETVVPQNVQLFFSVYFVMTGLHGLHVVAGMVVLFWILLRARRGEFSSAYFTPVDLAGLYWHLVDLIWIYLFPLLYLIH</sequence>
<keyword evidence="3 6" id="KW-0812">Transmembrane</keyword>
<evidence type="ECO:0000313" key="10">
    <source>
        <dbReference type="EMBL" id="KDA53837.1"/>
    </source>
</evidence>
<accession>A0A062XMP7</accession>
<dbReference type="Pfam" id="PF00510">
    <property type="entry name" value="COX3"/>
    <property type="match status" value="2"/>
</dbReference>
<dbReference type="Proteomes" id="UP000027284">
    <property type="component" value="Unassembled WGS sequence"/>
</dbReference>
<feature type="domain" description="Heme-copper oxidase subunit III family profile" evidence="9">
    <location>
        <begin position="34"/>
        <end position="270"/>
    </location>
</feature>
<dbReference type="SUPFAM" id="SSF81452">
    <property type="entry name" value="Cytochrome c oxidase subunit III-like"/>
    <property type="match status" value="1"/>
</dbReference>
<comment type="subcellular location">
    <subcellularLocation>
        <location evidence="6">Cell membrane</location>
        <topology evidence="6">Multi-pass membrane protein</topology>
    </subcellularLocation>
    <subcellularLocation>
        <location evidence="1">Membrane</location>
        <topology evidence="1">Multi-pass membrane protein</topology>
    </subcellularLocation>
</comment>
<dbReference type="GO" id="GO:0004129">
    <property type="term" value="F:cytochrome-c oxidase activity"/>
    <property type="evidence" value="ECO:0007669"/>
    <property type="project" value="InterPro"/>
</dbReference>
<feature type="transmembrane region" description="Helical" evidence="8">
    <location>
        <begin position="250"/>
        <end position="269"/>
    </location>
</feature>
<evidence type="ECO:0000256" key="1">
    <source>
        <dbReference type="ARBA" id="ARBA00004141"/>
    </source>
</evidence>
<dbReference type="AlphaFoldDB" id="A0A062XMP7"/>
<name>A0A062XMP7_9BACT</name>
<dbReference type="GO" id="GO:0005886">
    <property type="term" value="C:plasma membrane"/>
    <property type="evidence" value="ECO:0007669"/>
    <property type="project" value="UniProtKB-SubCell"/>
</dbReference>
<keyword evidence="5 8" id="KW-0472">Membrane</keyword>
<feature type="region of interest" description="Disordered" evidence="7">
    <location>
        <begin position="150"/>
        <end position="177"/>
    </location>
</feature>
<comment type="similarity">
    <text evidence="2 6">Belongs to the cytochrome c oxidase subunit 3 family.</text>
</comment>
<dbReference type="PANTHER" id="PTHR11403:SF6">
    <property type="entry name" value="NITRIC OXIDE REDUCTASE SUBUNIT E"/>
    <property type="match status" value="1"/>
</dbReference>
<dbReference type="RefSeq" id="WP_053335002.1">
    <property type="nucleotide sequence ID" value="NZ_JMFG01000016.1"/>
</dbReference>